<keyword evidence="1" id="KW-0812">Transmembrane</keyword>
<accession>A0A1E5L6B3</accession>
<evidence type="ECO:0008006" key="4">
    <source>
        <dbReference type="Google" id="ProtNLM"/>
    </source>
</evidence>
<comment type="caution">
    <text evidence="2">The sequence shown here is derived from an EMBL/GenBank/DDBJ whole genome shotgun (WGS) entry which is preliminary data.</text>
</comment>
<feature type="transmembrane region" description="Helical" evidence="1">
    <location>
        <begin position="20"/>
        <end position="51"/>
    </location>
</feature>
<dbReference type="OrthoDB" id="1798631at2"/>
<dbReference type="STRING" id="1390249.BHU72_02360"/>
<dbReference type="RefSeq" id="WP_069701745.1">
    <property type="nucleotide sequence ID" value="NZ_MJAT01000012.1"/>
</dbReference>
<dbReference type="EMBL" id="MJAT01000012">
    <property type="protein sequence ID" value="OEH85661.1"/>
    <property type="molecule type" value="Genomic_DNA"/>
</dbReference>
<organism evidence="2 3">
    <name type="scientific">Desulfuribacillus stibiiarsenatis</name>
    <dbReference type="NCBI Taxonomy" id="1390249"/>
    <lineage>
        <taxon>Bacteria</taxon>
        <taxon>Bacillati</taxon>
        <taxon>Bacillota</taxon>
        <taxon>Desulfuribacillia</taxon>
        <taxon>Desulfuribacillales</taxon>
        <taxon>Desulfuribacillaceae</taxon>
        <taxon>Desulfuribacillus</taxon>
    </lineage>
</organism>
<keyword evidence="3" id="KW-1185">Reference proteome</keyword>
<reference evidence="2 3" key="1">
    <citation type="submission" date="2016-09" db="EMBL/GenBank/DDBJ databases">
        <title>Desulfuribacillus arsenicus sp. nov., an obligately anaerobic, dissimilatory arsenic- and antimonate-reducing bacterium isolated from anoxic sediments.</title>
        <authorList>
            <person name="Abin C.A."/>
            <person name="Hollibaugh J.T."/>
        </authorList>
    </citation>
    <scope>NUCLEOTIDE SEQUENCE [LARGE SCALE GENOMIC DNA]</scope>
    <source>
        <strain evidence="2 3">MLFW-2</strain>
    </source>
</reference>
<name>A0A1E5L6B3_9FIRM</name>
<protein>
    <recommendedName>
        <fullName evidence="4">DUF2273 domain-containing protein</fullName>
    </recommendedName>
</protein>
<gene>
    <name evidence="2" type="ORF">BHU72_02360</name>
</gene>
<dbReference type="Proteomes" id="UP000095255">
    <property type="component" value="Unassembled WGS sequence"/>
</dbReference>
<keyword evidence="1" id="KW-0472">Membrane</keyword>
<dbReference type="AlphaFoldDB" id="A0A1E5L6B3"/>
<dbReference type="Pfam" id="PF10031">
    <property type="entry name" value="DUF2273"/>
    <property type="match status" value="1"/>
</dbReference>
<sequence>MKEQFTQILYSHTGKVFGVAIGLIVGFIYLFFGLFKTIIFLAFVTLGLYIGSRIDQQEDLRDIIERFLPNHWR</sequence>
<evidence type="ECO:0000313" key="3">
    <source>
        <dbReference type="Proteomes" id="UP000095255"/>
    </source>
</evidence>
<proteinExistence type="predicted"/>
<evidence type="ECO:0000313" key="2">
    <source>
        <dbReference type="EMBL" id="OEH85661.1"/>
    </source>
</evidence>
<evidence type="ECO:0000256" key="1">
    <source>
        <dbReference type="SAM" id="Phobius"/>
    </source>
</evidence>
<keyword evidence="1" id="KW-1133">Transmembrane helix</keyword>
<dbReference type="InterPro" id="IPR018730">
    <property type="entry name" value="DUF2273"/>
</dbReference>